<evidence type="ECO:0000313" key="2">
    <source>
        <dbReference type="EMBL" id="MCP2332949.1"/>
    </source>
</evidence>
<protein>
    <submittedName>
        <fullName evidence="2">Uncharacterized protein</fullName>
    </submittedName>
</protein>
<accession>A0ABT1JKB2</accession>
<keyword evidence="3" id="KW-1185">Reference proteome</keyword>
<keyword evidence="1" id="KW-1133">Transmembrane helix</keyword>
<dbReference type="EMBL" id="AUBJ02000001">
    <property type="protein sequence ID" value="MCP2332949.1"/>
    <property type="molecule type" value="Genomic_DNA"/>
</dbReference>
<sequence>MYGWIWRHLPGPFAVRLVLALVLVAGVSALLLFVVFPWVEPQLPWNNVDVPSDGNTVG</sequence>
<proteinExistence type="predicted"/>
<keyword evidence="1" id="KW-0472">Membrane</keyword>
<keyword evidence="1" id="KW-0812">Transmembrane</keyword>
<comment type="caution">
    <text evidence="2">The sequence shown here is derived from an EMBL/GenBank/DDBJ whole genome shotgun (WGS) entry which is preliminary data.</text>
</comment>
<gene>
    <name evidence="2" type="ORF">G443_003219</name>
</gene>
<dbReference type="RefSeq" id="WP_169731678.1">
    <property type="nucleotide sequence ID" value="NZ_AUBJ02000001.1"/>
</dbReference>
<dbReference type="Proteomes" id="UP000791080">
    <property type="component" value="Unassembled WGS sequence"/>
</dbReference>
<evidence type="ECO:0000256" key="1">
    <source>
        <dbReference type="SAM" id="Phobius"/>
    </source>
</evidence>
<evidence type="ECO:0000313" key="3">
    <source>
        <dbReference type="Proteomes" id="UP000791080"/>
    </source>
</evidence>
<name>A0ABT1JKB2_ACTCY</name>
<organism evidence="2 3">
    <name type="scientific">Actinoalloteichus caeruleus DSM 43889</name>
    <dbReference type="NCBI Taxonomy" id="1120930"/>
    <lineage>
        <taxon>Bacteria</taxon>
        <taxon>Bacillati</taxon>
        <taxon>Actinomycetota</taxon>
        <taxon>Actinomycetes</taxon>
        <taxon>Pseudonocardiales</taxon>
        <taxon>Pseudonocardiaceae</taxon>
        <taxon>Actinoalloteichus</taxon>
        <taxon>Actinoalloteichus cyanogriseus</taxon>
    </lineage>
</organism>
<feature type="transmembrane region" description="Helical" evidence="1">
    <location>
        <begin position="17"/>
        <end position="39"/>
    </location>
</feature>
<reference evidence="2 3" key="2">
    <citation type="submission" date="2022-06" db="EMBL/GenBank/DDBJ databases">
        <title>Genomic Encyclopedia of Type Strains, Phase I: the one thousand microbial genomes (KMG-I) project.</title>
        <authorList>
            <person name="Kyrpides N."/>
        </authorList>
    </citation>
    <scope>NUCLEOTIDE SEQUENCE [LARGE SCALE GENOMIC DNA]</scope>
    <source>
        <strain evidence="2 3">DSM 43889</strain>
    </source>
</reference>
<reference evidence="2 3" key="1">
    <citation type="submission" date="2013-07" db="EMBL/GenBank/DDBJ databases">
        <authorList>
            <consortium name="DOE Joint Genome Institute"/>
            <person name="Reeve W."/>
            <person name="Huntemann M."/>
            <person name="Han J."/>
            <person name="Chen A."/>
            <person name="Kyrpides N."/>
            <person name="Mavromatis K."/>
            <person name="Markowitz V."/>
            <person name="Palaniappan K."/>
            <person name="Ivanova N."/>
            <person name="Schaumberg A."/>
            <person name="Pati A."/>
            <person name="Liolios K."/>
            <person name="Nordberg H.P."/>
            <person name="Cantor M.N."/>
            <person name="Hua S.X."/>
            <person name="Woyke T."/>
        </authorList>
    </citation>
    <scope>NUCLEOTIDE SEQUENCE [LARGE SCALE GENOMIC DNA]</scope>
    <source>
        <strain evidence="2 3">DSM 43889</strain>
    </source>
</reference>